<proteinExistence type="predicted"/>
<feature type="region of interest" description="Disordered" evidence="1">
    <location>
        <begin position="1"/>
        <end position="27"/>
    </location>
</feature>
<dbReference type="Proteomes" id="UP001501094">
    <property type="component" value="Unassembled WGS sequence"/>
</dbReference>
<keyword evidence="3" id="KW-1185">Reference proteome</keyword>
<sequence>MAGAAAVWAGAPPSDPPRYDEPRPAPAADGYVTLAEDVVVGLSREEYLAWMNAPGRELGDLVTTDDDSTRVVATVPLSGSWDPAEDRTGHRRSVEFADGHYLAEEVLADSPAEFRYMIWGFTNPQRRLAIRYAVASFVYEEVPGGTRITWTYSFQPTAGILRPVLSSVVNGTIARMMRDSLDAWKAAAEAESVG</sequence>
<evidence type="ECO:0000313" key="2">
    <source>
        <dbReference type="EMBL" id="GAA1873467.1"/>
    </source>
</evidence>
<dbReference type="RefSeq" id="WP_344105684.1">
    <property type="nucleotide sequence ID" value="NZ_BAAANL010000008.1"/>
</dbReference>
<gene>
    <name evidence="2" type="ORF">GCM10009751_36220</name>
</gene>
<dbReference type="SUPFAM" id="SSF55961">
    <property type="entry name" value="Bet v1-like"/>
    <property type="match status" value="1"/>
</dbReference>
<evidence type="ECO:0008006" key="4">
    <source>
        <dbReference type="Google" id="ProtNLM"/>
    </source>
</evidence>
<dbReference type="InterPro" id="IPR019587">
    <property type="entry name" value="Polyketide_cyclase/dehydratase"/>
</dbReference>
<reference evidence="3" key="1">
    <citation type="journal article" date="2019" name="Int. J. Syst. Evol. Microbiol.">
        <title>The Global Catalogue of Microorganisms (GCM) 10K type strain sequencing project: providing services to taxonomists for standard genome sequencing and annotation.</title>
        <authorList>
            <consortium name="The Broad Institute Genomics Platform"/>
            <consortium name="The Broad Institute Genome Sequencing Center for Infectious Disease"/>
            <person name="Wu L."/>
            <person name="Ma J."/>
        </authorList>
    </citation>
    <scope>NUCLEOTIDE SEQUENCE [LARGE SCALE GENOMIC DNA]</scope>
    <source>
        <strain evidence="3">JCM 14326</strain>
    </source>
</reference>
<evidence type="ECO:0000313" key="3">
    <source>
        <dbReference type="Proteomes" id="UP001501094"/>
    </source>
</evidence>
<protein>
    <recommendedName>
        <fullName evidence="4">Polyketide cyclase / dehydrase and lipid transport</fullName>
    </recommendedName>
</protein>
<evidence type="ECO:0000256" key="1">
    <source>
        <dbReference type="SAM" id="MobiDB-lite"/>
    </source>
</evidence>
<dbReference type="InterPro" id="IPR023393">
    <property type="entry name" value="START-like_dom_sf"/>
</dbReference>
<dbReference type="EMBL" id="BAAANL010000008">
    <property type="protein sequence ID" value="GAA1873467.1"/>
    <property type="molecule type" value="Genomic_DNA"/>
</dbReference>
<organism evidence="2 3">
    <name type="scientific">Myceligenerans crystallogenes</name>
    <dbReference type="NCBI Taxonomy" id="316335"/>
    <lineage>
        <taxon>Bacteria</taxon>
        <taxon>Bacillati</taxon>
        <taxon>Actinomycetota</taxon>
        <taxon>Actinomycetes</taxon>
        <taxon>Micrococcales</taxon>
        <taxon>Promicromonosporaceae</taxon>
        <taxon>Myceligenerans</taxon>
    </lineage>
</organism>
<dbReference type="Gene3D" id="3.30.530.20">
    <property type="match status" value="1"/>
</dbReference>
<name>A0ABP4ZY16_9MICO</name>
<comment type="caution">
    <text evidence="2">The sequence shown here is derived from an EMBL/GenBank/DDBJ whole genome shotgun (WGS) entry which is preliminary data.</text>
</comment>
<accession>A0ABP4ZY16</accession>
<feature type="compositionally biased region" description="Low complexity" evidence="1">
    <location>
        <begin position="1"/>
        <end position="11"/>
    </location>
</feature>
<dbReference type="Pfam" id="PF10604">
    <property type="entry name" value="Polyketide_cyc2"/>
    <property type="match status" value="1"/>
</dbReference>